<dbReference type="KEGG" id="tbv:H9L17_04430"/>
<feature type="transmembrane region" description="Helical" evidence="1">
    <location>
        <begin position="324"/>
        <end position="343"/>
    </location>
</feature>
<evidence type="ECO:0000313" key="3">
    <source>
        <dbReference type="Proteomes" id="UP000515977"/>
    </source>
</evidence>
<feature type="transmembrane region" description="Helical" evidence="1">
    <location>
        <begin position="175"/>
        <end position="200"/>
    </location>
</feature>
<feature type="transmembrane region" description="Helical" evidence="1">
    <location>
        <begin position="293"/>
        <end position="312"/>
    </location>
</feature>
<gene>
    <name evidence="2" type="ORF">H9L17_04430</name>
</gene>
<dbReference type="EMBL" id="CP060711">
    <property type="protein sequence ID" value="QNN47403.1"/>
    <property type="molecule type" value="Genomic_DNA"/>
</dbReference>
<evidence type="ECO:0000313" key="2">
    <source>
        <dbReference type="EMBL" id="QNN47403.1"/>
    </source>
</evidence>
<name>A0A7G9QVM8_9GAMM</name>
<keyword evidence="3" id="KW-1185">Reference proteome</keyword>
<keyword evidence="1" id="KW-1133">Transmembrane helix</keyword>
<organism evidence="2 3">
    <name type="scientific">Thermomonas brevis</name>
    <dbReference type="NCBI Taxonomy" id="215691"/>
    <lineage>
        <taxon>Bacteria</taxon>
        <taxon>Pseudomonadati</taxon>
        <taxon>Pseudomonadota</taxon>
        <taxon>Gammaproteobacteria</taxon>
        <taxon>Lysobacterales</taxon>
        <taxon>Lysobacteraceae</taxon>
        <taxon>Thermomonas</taxon>
    </lineage>
</organism>
<dbReference type="AlphaFoldDB" id="A0A7G9QVM8"/>
<feature type="transmembrane region" description="Helical" evidence="1">
    <location>
        <begin position="144"/>
        <end position="163"/>
    </location>
</feature>
<feature type="transmembrane region" description="Helical" evidence="1">
    <location>
        <begin position="212"/>
        <end position="232"/>
    </location>
</feature>
<reference evidence="2 3" key="1">
    <citation type="submission" date="2020-08" db="EMBL/GenBank/DDBJ databases">
        <title>Genome sequence of Thermomonas brevis KACC 16975T.</title>
        <authorList>
            <person name="Hyun D.-W."/>
            <person name="Bae J.-W."/>
        </authorList>
    </citation>
    <scope>NUCLEOTIDE SEQUENCE [LARGE SCALE GENOMIC DNA]</scope>
    <source>
        <strain evidence="2 3">KACC 16975</strain>
    </source>
</reference>
<protein>
    <recommendedName>
        <fullName evidence="4">Transmembrane protein</fullName>
    </recommendedName>
</protein>
<dbReference type="Proteomes" id="UP000515977">
    <property type="component" value="Chromosome"/>
</dbReference>
<keyword evidence="1" id="KW-0812">Transmembrane</keyword>
<dbReference type="RefSeq" id="WP_187571149.1">
    <property type="nucleotide sequence ID" value="NZ_CP060711.1"/>
</dbReference>
<evidence type="ECO:0000256" key="1">
    <source>
        <dbReference type="SAM" id="Phobius"/>
    </source>
</evidence>
<keyword evidence="1" id="KW-0472">Membrane</keyword>
<proteinExistence type="predicted"/>
<sequence length="436" mass="48091">MAARIATPPSPIPAWALPLALCALLAATLWLHLPLMLWDHIDLVPIIDAWRHGELAASQFWRLHDGSHFHSAAYAVLLATTWLSGGRPWLDCVAGWAFYALLAWTLWRIVANGWRGAQVGRGWWWAMLLLIVHPGHLANLQWGWQVAVFISLLGAVAPIRFLTLERPTHALNFAGVLLAVVGVLGFSTTLAAFPVALALIGTRGEWPWSRRFAFALPWLLAGGGMVAWLLAARGPSAPLPDAGVVALYSLNYLGGGVLRFAEKLAPWWTLLALLMAVPATLRCRHRPQVRPWLALMAFALGCALLTALGRAGTFGAEHAFVTRYASFSLPFWIGWLGLMVLAWRDDGTTWRRWVRPLLVATVAFATINGLHLGKKAWSAHQRAVGYAGQIRAQYPRLDDALMEQAYGDRAAVARQRLALLKRWGFAPFDRDAADND</sequence>
<evidence type="ECO:0008006" key="4">
    <source>
        <dbReference type="Google" id="ProtNLM"/>
    </source>
</evidence>
<feature type="transmembrane region" description="Helical" evidence="1">
    <location>
        <begin position="12"/>
        <end position="33"/>
    </location>
</feature>
<feature type="transmembrane region" description="Helical" evidence="1">
    <location>
        <begin position="93"/>
        <end position="110"/>
    </location>
</feature>
<accession>A0A7G9QVM8</accession>
<feature type="transmembrane region" description="Helical" evidence="1">
    <location>
        <begin position="122"/>
        <end position="138"/>
    </location>
</feature>